<dbReference type="PANTHER" id="PTHR19918">
    <property type="entry name" value="CELL DIVISION CYCLE 20 CDC20 FIZZY -RELATED"/>
    <property type="match status" value="1"/>
</dbReference>
<keyword evidence="8" id="KW-1185">Reference proteome</keyword>
<keyword evidence="2 4" id="KW-0853">WD repeat</keyword>
<organism evidence="7 8">
    <name type="scientific">Latimeria chalumnae</name>
    <name type="common">Coelacanth</name>
    <dbReference type="NCBI Taxonomy" id="7897"/>
    <lineage>
        <taxon>Eukaryota</taxon>
        <taxon>Metazoa</taxon>
        <taxon>Chordata</taxon>
        <taxon>Craniata</taxon>
        <taxon>Vertebrata</taxon>
        <taxon>Euteleostomi</taxon>
        <taxon>Coelacanthiformes</taxon>
        <taxon>Coelacanthidae</taxon>
        <taxon>Latimeria</taxon>
    </lineage>
</organism>
<dbReference type="Bgee" id="ENSLACG00000005337">
    <property type="expression patterns" value="Expressed in pelvic fin and 5 other cell types or tissues"/>
</dbReference>
<dbReference type="InterPro" id="IPR015943">
    <property type="entry name" value="WD40/YVTN_repeat-like_dom_sf"/>
</dbReference>
<comment type="similarity">
    <text evidence="1">Belongs to the WD repeat CDC20/Fizzy family.</text>
</comment>
<evidence type="ECO:0000256" key="4">
    <source>
        <dbReference type="PROSITE-ProRule" id="PRU00221"/>
    </source>
</evidence>
<keyword evidence="3" id="KW-0677">Repeat</keyword>
<dbReference type="GeneTree" id="ENSGT00950000183104"/>
<dbReference type="EMBL" id="AFYH01206936">
    <property type="status" value="NOT_ANNOTATED_CDS"/>
    <property type="molecule type" value="Genomic_DNA"/>
</dbReference>
<reference evidence="7" key="3">
    <citation type="submission" date="2025-09" db="UniProtKB">
        <authorList>
            <consortium name="Ensembl"/>
        </authorList>
    </citation>
    <scope>IDENTIFICATION</scope>
</reference>
<dbReference type="GO" id="GO:1990757">
    <property type="term" value="F:ubiquitin ligase activator activity"/>
    <property type="evidence" value="ECO:0007669"/>
    <property type="project" value="TreeGrafter"/>
</dbReference>
<dbReference type="EMBL" id="AFYH01206945">
    <property type="status" value="NOT_ANNOTATED_CDS"/>
    <property type="molecule type" value="Genomic_DNA"/>
</dbReference>
<dbReference type="OMA" id="NTETCVI"/>
<dbReference type="GO" id="GO:1905786">
    <property type="term" value="P:positive regulation of anaphase-promoting complex-dependent catabolic process"/>
    <property type="evidence" value="ECO:0007669"/>
    <property type="project" value="TreeGrafter"/>
</dbReference>
<dbReference type="Gene3D" id="2.130.10.10">
    <property type="entry name" value="YVTN repeat-like/Quinoprotein amine dehydrogenase"/>
    <property type="match status" value="1"/>
</dbReference>
<feature type="domain" description="CDC20/Fizzy WD40" evidence="6">
    <location>
        <begin position="185"/>
        <end position="473"/>
    </location>
</feature>
<dbReference type="InterPro" id="IPR001680">
    <property type="entry name" value="WD40_rpt"/>
</dbReference>
<evidence type="ECO:0000313" key="7">
    <source>
        <dbReference type="Ensembl" id="ENSLACP00000006012.1"/>
    </source>
</evidence>
<dbReference type="GO" id="GO:0005680">
    <property type="term" value="C:anaphase-promoting complex"/>
    <property type="evidence" value="ECO:0007669"/>
    <property type="project" value="TreeGrafter"/>
</dbReference>
<dbReference type="Pfam" id="PF24807">
    <property type="entry name" value="WD40_CDC20-Fz"/>
    <property type="match status" value="1"/>
</dbReference>
<gene>
    <name evidence="7" type="primary">CDC20</name>
</gene>
<feature type="region of interest" description="Disordered" evidence="5">
    <location>
        <begin position="32"/>
        <end position="89"/>
    </location>
</feature>
<dbReference type="EMBL" id="AFYH01206940">
    <property type="status" value="NOT_ANNOTATED_CDS"/>
    <property type="molecule type" value="Genomic_DNA"/>
</dbReference>
<feature type="compositionally biased region" description="Low complexity" evidence="5">
    <location>
        <begin position="62"/>
        <end position="77"/>
    </location>
</feature>
<dbReference type="InterPro" id="IPR056150">
    <property type="entry name" value="WD40_CDC20-Fz"/>
</dbReference>
<dbReference type="PROSITE" id="PS50294">
    <property type="entry name" value="WD_REPEATS_REGION"/>
    <property type="match status" value="2"/>
</dbReference>
<accession>H3A8P1</accession>
<dbReference type="SUPFAM" id="SSF50978">
    <property type="entry name" value="WD40 repeat-like"/>
    <property type="match status" value="1"/>
</dbReference>
<evidence type="ECO:0000313" key="8">
    <source>
        <dbReference type="Proteomes" id="UP000008672"/>
    </source>
</evidence>
<dbReference type="HOGENOM" id="CLU_014831_6_1_1"/>
<name>H3A8P1_LATCH</name>
<reference evidence="7" key="2">
    <citation type="submission" date="2025-08" db="UniProtKB">
        <authorList>
            <consortium name="Ensembl"/>
        </authorList>
    </citation>
    <scope>IDENTIFICATION</scope>
</reference>
<proteinExistence type="inferred from homology"/>
<dbReference type="SMART" id="SM00320">
    <property type="entry name" value="WD40"/>
    <property type="match status" value="5"/>
</dbReference>
<feature type="repeat" description="WD" evidence="4">
    <location>
        <begin position="442"/>
        <end position="474"/>
    </location>
</feature>
<dbReference type="eggNOG" id="KOG0305">
    <property type="taxonomic scope" value="Eukaryota"/>
</dbReference>
<evidence type="ECO:0000256" key="1">
    <source>
        <dbReference type="ARBA" id="ARBA00006445"/>
    </source>
</evidence>
<reference evidence="8" key="1">
    <citation type="submission" date="2011-08" db="EMBL/GenBank/DDBJ databases">
        <title>The draft genome of Latimeria chalumnae.</title>
        <authorList>
            <person name="Di Palma F."/>
            <person name="Alfoldi J."/>
            <person name="Johnson J."/>
            <person name="Berlin A."/>
            <person name="Gnerre S."/>
            <person name="Jaffe D."/>
            <person name="MacCallum I."/>
            <person name="Young S."/>
            <person name="Walker B.J."/>
            <person name="Lander E."/>
            <person name="Lindblad-Toh K."/>
        </authorList>
    </citation>
    <scope>NUCLEOTIDE SEQUENCE [LARGE SCALE GENOMIC DNA]</scope>
    <source>
        <strain evidence="8">Wild caught</strain>
    </source>
</reference>
<dbReference type="Ensembl" id="ENSLACT00000006064.1">
    <property type="protein sequence ID" value="ENSLACP00000006012.1"/>
    <property type="gene ID" value="ENSLACG00000005337.1"/>
</dbReference>
<dbReference type="Proteomes" id="UP000008672">
    <property type="component" value="Unassembled WGS sequence"/>
</dbReference>
<dbReference type="AlphaFoldDB" id="H3A8P1"/>
<dbReference type="InterPro" id="IPR036322">
    <property type="entry name" value="WD40_repeat_dom_sf"/>
</dbReference>
<dbReference type="GO" id="GO:0031145">
    <property type="term" value="P:anaphase-promoting complex-dependent catabolic process"/>
    <property type="evidence" value="ECO:0007669"/>
    <property type="project" value="TreeGrafter"/>
</dbReference>
<dbReference type="CDD" id="cd00200">
    <property type="entry name" value="WD40"/>
    <property type="match status" value="1"/>
</dbReference>
<dbReference type="PANTHER" id="PTHR19918:SF3">
    <property type="entry name" value="CELL DIVISION CYCLE PROTEIN 20 HOMOLOG"/>
    <property type="match status" value="1"/>
</dbReference>
<evidence type="ECO:0000256" key="5">
    <source>
        <dbReference type="SAM" id="MobiDB-lite"/>
    </source>
</evidence>
<dbReference type="EMBL" id="AFYH01206942">
    <property type="status" value="NOT_ANNOTATED_CDS"/>
    <property type="molecule type" value="Genomic_DNA"/>
</dbReference>
<dbReference type="EMBL" id="AFYH01206939">
    <property type="status" value="NOT_ANNOTATED_CDS"/>
    <property type="molecule type" value="Genomic_DNA"/>
</dbReference>
<dbReference type="GO" id="GO:0010997">
    <property type="term" value="F:anaphase-promoting complex binding"/>
    <property type="evidence" value="ECO:0007669"/>
    <property type="project" value="InterPro"/>
</dbReference>
<dbReference type="InterPro" id="IPR033010">
    <property type="entry name" value="Cdc20/Fizzy"/>
</dbReference>
<dbReference type="FunCoup" id="H3A8P1">
    <property type="interactions" value="1755"/>
</dbReference>
<dbReference type="EMBL" id="AFYH01206941">
    <property type="status" value="NOT_ANNOTATED_CDS"/>
    <property type="molecule type" value="Genomic_DNA"/>
</dbReference>
<dbReference type="EMBL" id="AFYH01206943">
    <property type="status" value="NOT_ANNOTATED_CDS"/>
    <property type="molecule type" value="Genomic_DNA"/>
</dbReference>
<dbReference type="InParanoid" id="H3A8P1"/>
<dbReference type="STRING" id="7897.ENSLACP00000006012"/>
<dbReference type="EMBL" id="AFYH01206937">
    <property type="status" value="NOT_ANNOTATED_CDS"/>
    <property type="molecule type" value="Genomic_DNA"/>
</dbReference>
<evidence type="ECO:0000259" key="6">
    <source>
        <dbReference type="Pfam" id="PF24807"/>
    </source>
</evidence>
<dbReference type="EMBL" id="AFYH01206938">
    <property type="status" value="NOT_ANNOTATED_CDS"/>
    <property type="molecule type" value="Genomic_DNA"/>
</dbReference>
<feature type="repeat" description="WD" evidence="4">
    <location>
        <begin position="307"/>
        <end position="338"/>
    </location>
</feature>
<evidence type="ECO:0000256" key="2">
    <source>
        <dbReference type="ARBA" id="ARBA00022574"/>
    </source>
</evidence>
<evidence type="ECO:0000256" key="3">
    <source>
        <dbReference type="ARBA" id="ARBA00022737"/>
    </source>
</evidence>
<dbReference type="PROSITE" id="PS50082">
    <property type="entry name" value="WD_REPEATS_2"/>
    <property type="match status" value="2"/>
</dbReference>
<dbReference type="EMBL" id="AFYH01206944">
    <property type="status" value="NOT_ANNOTATED_CDS"/>
    <property type="molecule type" value="Genomic_DNA"/>
</dbReference>
<feature type="compositionally biased region" description="Polar residues" evidence="5">
    <location>
        <begin position="34"/>
        <end position="61"/>
    </location>
</feature>
<sequence length="502" mass="55493">MAQFMFENDLNNILKLDTPIANAPLARWQRKANENSMSAGPQSTSMNTSGLSPLKTTNRSLSTSKTPSKTPGKSGKGQVSPSNVGADRYIPNRSAMQMDVASFLLSRENGMEEDSPTRREHRKMWALNLNGFDIEDAKILKMSGKPQNAPEGYQNNLKVLYSQKVTPGSSKKSSRYIPTVPDRILDAPALRNDFSLAVVVHWAANSVFTWDQSSSSIRRILSLPSPQIFYSSVSLSKFSIWVVINGVSMCEAQVWDVQEQKRLRNMVSHSGRVSALSWNSYILSSGSKTGFIHHHDVRVADHHVATLAGHTQEVCGLKWSPDGRYLASGGNDNMVNVWPCTPSNNAEHSPLHTFTQHQGAIKAIAWCPWQPSVLATGGGTSDRQIRIWNIYSGSCLNALDTQSQVCALAFSSHYKEMISGHGFSHNQLVLWKYPTLVKVKELKGHTGRVLSLALSPDGNSVVSAAADETLRVWKCFELDPAKKKEKEKNVQPVGRLIHQSIR</sequence>
<protein>
    <submittedName>
        <fullName evidence="7">Cell division cycle 20</fullName>
    </submittedName>
</protein>